<sequence>DLIYFIIDFDVHLAELVAEYGVWVYAILFLILFCETGLVVTPFLPGDSLLFVAGALASLETNDLNVHVMVALMLIAAIVGVALMLIAAIAIVGDAVNYTIGRLFGEKLFSNPNSKIFRRSYLDKTHQFYEKHGGKTIILARFVPIVRTFAPFVAGMGHMSYRHFAAYNVIGALLWVLLFTYAGYFFGTIPLIQDNLKLLIVGIIVVSILPGVIEIVRHKRAASRAAK</sequence>
<dbReference type="NCBIfam" id="NF008102">
    <property type="entry name" value="PRK10847.1"/>
    <property type="match status" value="1"/>
</dbReference>
<evidence type="ECO:0000256" key="3">
    <source>
        <dbReference type="ARBA" id="ARBA00022475"/>
    </source>
</evidence>
<dbReference type="PATRIC" id="fig|913242.3.peg.2918"/>
<evidence type="ECO:0000256" key="7">
    <source>
        <dbReference type="RuleBase" id="RU367016"/>
    </source>
</evidence>
<evidence type="ECO:0000256" key="1">
    <source>
        <dbReference type="ARBA" id="ARBA00004651"/>
    </source>
</evidence>
<dbReference type="Proteomes" id="UP000003221">
    <property type="component" value="Unassembled WGS sequence"/>
</dbReference>
<organism evidence="9 10">
    <name type="scientific">Salmonella enterica subsp. enterica serovar Montevideo str. S5-403</name>
    <dbReference type="NCBI Taxonomy" id="913242"/>
    <lineage>
        <taxon>Bacteria</taxon>
        <taxon>Pseudomonadati</taxon>
        <taxon>Pseudomonadota</taxon>
        <taxon>Gammaproteobacteria</taxon>
        <taxon>Enterobacterales</taxon>
        <taxon>Enterobacteriaceae</taxon>
        <taxon>Salmonella</taxon>
    </lineage>
</organism>
<proteinExistence type="inferred from homology"/>
<feature type="transmembrane region" description="Helical" evidence="7">
    <location>
        <begin position="22"/>
        <end position="44"/>
    </location>
</feature>
<comment type="similarity">
    <text evidence="2 7">Belongs to the DedA family.</text>
</comment>
<evidence type="ECO:0000256" key="6">
    <source>
        <dbReference type="ARBA" id="ARBA00023136"/>
    </source>
</evidence>
<comment type="caution">
    <text evidence="9">The sequence shown here is derived from an EMBL/GenBank/DDBJ whole genome shotgun (WGS) entry which is preliminary data.</text>
</comment>
<keyword evidence="7" id="KW-0997">Cell inner membrane</keyword>
<dbReference type="InterPro" id="IPR032816">
    <property type="entry name" value="VTT_dom"/>
</dbReference>
<keyword evidence="6 7" id="KW-0472">Membrane</keyword>
<dbReference type="InterPro" id="IPR058127">
    <property type="entry name" value="DedA"/>
</dbReference>
<evidence type="ECO:0000256" key="5">
    <source>
        <dbReference type="ARBA" id="ARBA00022989"/>
    </source>
</evidence>
<dbReference type="InterPro" id="IPR032818">
    <property type="entry name" value="DedA-like"/>
</dbReference>
<feature type="non-terminal residue" evidence="9">
    <location>
        <position position="1"/>
    </location>
</feature>
<name>G5Q5E9_SALMO</name>
<dbReference type="PANTHER" id="PTHR30353">
    <property type="entry name" value="INNER MEMBRANE PROTEIN DEDA-RELATED"/>
    <property type="match status" value="1"/>
</dbReference>
<evidence type="ECO:0000313" key="10">
    <source>
        <dbReference type="Proteomes" id="UP000003221"/>
    </source>
</evidence>
<feature type="domain" description="VTT" evidence="8">
    <location>
        <begin position="69"/>
        <end position="184"/>
    </location>
</feature>
<keyword evidence="5 7" id="KW-1133">Transmembrane helix</keyword>
<dbReference type="GO" id="GO:0005886">
    <property type="term" value="C:plasma membrane"/>
    <property type="evidence" value="ECO:0007669"/>
    <property type="project" value="UniProtKB-SubCell"/>
</dbReference>
<gene>
    <name evidence="9" type="ORF">LTSEMON_3388</name>
</gene>
<dbReference type="Pfam" id="PF09335">
    <property type="entry name" value="VTT_dom"/>
    <property type="match status" value="1"/>
</dbReference>
<comment type="subcellular location">
    <subcellularLocation>
        <location evidence="7">Cell inner membrane</location>
        <topology evidence="7">Multi-pass membrane protein</topology>
    </subcellularLocation>
    <subcellularLocation>
        <location evidence="1">Cell membrane</location>
        <topology evidence="1">Multi-pass membrane protein</topology>
    </subcellularLocation>
</comment>
<keyword evidence="4 7" id="KW-0812">Transmembrane</keyword>
<reference evidence="9 10" key="1">
    <citation type="journal article" date="2011" name="BMC Genomics">
        <title>Genome sequencing reveals diversification of virulence factor content and possible host adaptation in distinct subpopulations of Salmonella enterica.</title>
        <authorList>
            <person name="den Bakker H.C."/>
            <person name="Moreno Switt A.I."/>
            <person name="Govoni G."/>
            <person name="Cummings C.A."/>
            <person name="Ranieri M.L."/>
            <person name="Degoricija L."/>
            <person name="Hoelzer K."/>
            <person name="Rodriguez-Rivera L.D."/>
            <person name="Brown S."/>
            <person name="Bolchacova E."/>
            <person name="Furtado M.R."/>
            <person name="Wiedmann M."/>
        </authorList>
    </citation>
    <scope>NUCLEOTIDE SEQUENCE [LARGE SCALE GENOMIC DNA]</scope>
    <source>
        <strain evidence="9 10">S5-403</strain>
    </source>
</reference>
<evidence type="ECO:0000256" key="2">
    <source>
        <dbReference type="ARBA" id="ARBA00010792"/>
    </source>
</evidence>
<accession>G5Q5E9</accession>
<evidence type="ECO:0000313" key="9">
    <source>
        <dbReference type="EMBL" id="EHC77045.1"/>
    </source>
</evidence>
<keyword evidence="3" id="KW-1003">Cell membrane</keyword>
<protein>
    <submittedName>
        <fullName evidence="9">DedA protein</fullName>
    </submittedName>
</protein>
<feature type="transmembrane region" description="Helical" evidence="7">
    <location>
        <begin position="164"/>
        <end position="186"/>
    </location>
</feature>
<evidence type="ECO:0000256" key="4">
    <source>
        <dbReference type="ARBA" id="ARBA00022692"/>
    </source>
</evidence>
<feature type="transmembrane region" description="Helical" evidence="7">
    <location>
        <begin position="198"/>
        <end position="216"/>
    </location>
</feature>
<evidence type="ECO:0000259" key="8">
    <source>
        <dbReference type="Pfam" id="PF09335"/>
    </source>
</evidence>
<dbReference type="PANTHER" id="PTHR30353:SF0">
    <property type="entry name" value="TRANSMEMBRANE PROTEIN"/>
    <property type="match status" value="1"/>
</dbReference>
<feature type="transmembrane region" description="Helical" evidence="7">
    <location>
        <begin position="64"/>
        <end position="92"/>
    </location>
</feature>
<dbReference type="EMBL" id="AFCS01000794">
    <property type="protein sequence ID" value="EHC77045.1"/>
    <property type="molecule type" value="Genomic_DNA"/>
</dbReference>
<dbReference type="AlphaFoldDB" id="G5Q5E9"/>